<organism evidence="3 4">
    <name type="scientific">Nocardioides marmotae</name>
    <dbReference type="NCBI Taxonomy" id="2663857"/>
    <lineage>
        <taxon>Bacteria</taxon>
        <taxon>Bacillati</taxon>
        <taxon>Actinomycetota</taxon>
        <taxon>Actinomycetes</taxon>
        <taxon>Propionibacteriales</taxon>
        <taxon>Nocardioidaceae</taxon>
        <taxon>Nocardioides</taxon>
    </lineage>
</organism>
<evidence type="ECO:0000256" key="2">
    <source>
        <dbReference type="ARBA" id="ARBA00023002"/>
    </source>
</evidence>
<dbReference type="PANTHER" id="PTHR30466:SF11">
    <property type="entry name" value="FLAVIN-DEPENDENT MONOOXYGENASE, REDUCTASE SUBUNIT HSAB"/>
    <property type="match status" value="1"/>
</dbReference>
<dbReference type="RefSeq" id="WP_154616376.1">
    <property type="nucleotide sequence ID" value="NZ_CP053660.1"/>
</dbReference>
<name>A0A6I3JES3_9ACTN</name>
<dbReference type="GO" id="GO:0010181">
    <property type="term" value="F:FMN binding"/>
    <property type="evidence" value="ECO:0007669"/>
    <property type="project" value="InterPro"/>
</dbReference>
<dbReference type="InterPro" id="IPR029016">
    <property type="entry name" value="GAF-like_dom_sf"/>
</dbReference>
<dbReference type="InterPro" id="IPR014757">
    <property type="entry name" value="Tscrpt_reg_IclR_C"/>
</dbReference>
<accession>A0A6I3JES3</accession>
<dbReference type="AlphaFoldDB" id="A0A6I3JES3"/>
<dbReference type="InterPro" id="IPR002563">
    <property type="entry name" value="Flavin_Rdtase-like_dom"/>
</dbReference>
<dbReference type="Gene3D" id="3.30.450.40">
    <property type="match status" value="1"/>
</dbReference>
<dbReference type="SUPFAM" id="SSF50475">
    <property type="entry name" value="FMN-binding split barrel"/>
    <property type="match status" value="1"/>
</dbReference>
<sequence length="413" mass="43776">MDTAERPLIDPAHYREVMGHYPTGVAVVTGTVDGEPVGMVVGTFSSVSIDPPLVAFMPQVGSRTWDRLAGADALCVNVLAHDQLALCRTMAVSKPDKFDEVDWAPSAAGAPVLADAVAHVHCRTQSVMEAGDHWIVLCAVDAMEVTRPATPLLFFQGGYGGFSPAGMAARGDGDLIAAVRLGDRARTHVERLATSLGCEAAALVAVSPDELTTAVSAYGGDATMDEPLGQRIPLIPPIGEAYVAGAAPEVVERWLAKVTPHDPELVTCYRRRLATVAASGVALSMVGPGARADYERMHDALAEYASGELTPARERAVRSVLAQTRHFFDDVEVLPEETYDVGAVVVPVHDPDGRVAMVLRATQLPAGVPGRAVTGWIDQVRAAARCVERDLATGGGADRASDYRAWYEADFPM</sequence>
<dbReference type="InterPro" id="IPR050268">
    <property type="entry name" value="NADH-dep_flavin_reductase"/>
</dbReference>
<keyword evidence="4" id="KW-1185">Reference proteome</keyword>
<dbReference type="Gene3D" id="2.30.110.10">
    <property type="entry name" value="Electron Transport, Fmn-binding Protein, Chain A"/>
    <property type="match status" value="1"/>
</dbReference>
<dbReference type="InterPro" id="IPR012349">
    <property type="entry name" value="Split_barrel_FMN-bd"/>
</dbReference>
<dbReference type="EMBL" id="WLCI01000016">
    <property type="protein sequence ID" value="MTB96508.1"/>
    <property type="molecule type" value="Genomic_DNA"/>
</dbReference>
<evidence type="ECO:0000256" key="1">
    <source>
        <dbReference type="ARBA" id="ARBA00008898"/>
    </source>
</evidence>
<dbReference type="SMART" id="SM00903">
    <property type="entry name" value="Flavin_Reduct"/>
    <property type="match status" value="1"/>
</dbReference>
<comment type="similarity">
    <text evidence="1">Belongs to the non-flavoprotein flavin reductase family.</text>
</comment>
<dbReference type="SUPFAM" id="SSF55781">
    <property type="entry name" value="GAF domain-like"/>
    <property type="match status" value="1"/>
</dbReference>
<dbReference type="GO" id="GO:0042602">
    <property type="term" value="F:riboflavin reductase (NADPH) activity"/>
    <property type="evidence" value="ECO:0007669"/>
    <property type="project" value="TreeGrafter"/>
</dbReference>
<dbReference type="PANTHER" id="PTHR30466">
    <property type="entry name" value="FLAVIN REDUCTASE"/>
    <property type="match status" value="1"/>
</dbReference>
<protein>
    <submittedName>
        <fullName evidence="3">Flavin reductase</fullName>
    </submittedName>
</protein>
<dbReference type="Pfam" id="PF01613">
    <property type="entry name" value="Flavin_Reduct"/>
    <property type="match status" value="1"/>
</dbReference>
<dbReference type="Proteomes" id="UP000433406">
    <property type="component" value="Unassembled WGS sequence"/>
</dbReference>
<reference evidence="3 4" key="1">
    <citation type="submission" date="2019-10" db="EMBL/GenBank/DDBJ databases">
        <title>Nocardioides novel species isolated from the excrement of Marmot.</title>
        <authorList>
            <person name="Zhang G."/>
        </authorList>
    </citation>
    <scope>NUCLEOTIDE SEQUENCE [LARGE SCALE GENOMIC DNA]</scope>
    <source>
        <strain evidence="4">zg-579</strain>
    </source>
</reference>
<evidence type="ECO:0000313" key="4">
    <source>
        <dbReference type="Proteomes" id="UP000433406"/>
    </source>
</evidence>
<keyword evidence="2" id="KW-0560">Oxidoreductase</keyword>
<proteinExistence type="inferred from homology"/>
<dbReference type="PROSITE" id="PS51078">
    <property type="entry name" value="ICLR_ED"/>
    <property type="match status" value="1"/>
</dbReference>
<gene>
    <name evidence="3" type="ORF">GGQ22_15645</name>
</gene>
<evidence type="ECO:0000313" key="3">
    <source>
        <dbReference type="EMBL" id="MTB96508.1"/>
    </source>
</evidence>
<comment type="caution">
    <text evidence="3">The sequence shown here is derived from an EMBL/GenBank/DDBJ whole genome shotgun (WGS) entry which is preliminary data.</text>
</comment>